<comment type="caution">
    <text evidence="2">The sequence shown here is derived from an EMBL/GenBank/DDBJ whole genome shotgun (WGS) entry which is preliminary data.</text>
</comment>
<dbReference type="AlphaFoldDB" id="A0A4Q7S7S4"/>
<keyword evidence="3" id="KW-1185">Reference proteome</keyword>
<feature type="transmembrane region" description="Helical" evidence="1">
    <location>
        <begin position="28"/>
        <end position="47"/>
    </location>
</feature>
<name>A0A4Q7S7S4_9BURK</name>
<dbReference type="EMBL" id="SGXM01000001">
    <property type="protein sequence ID" value="RZT41770.1"/>
    <property type="molecule type" value="Genomic_DNA"/>
</dbReference>
<protein>
    <submittedName>
        <fullName evidence="2">Uncharacterized protein</fullName>
    </submittedName>
</protein>
<evidence type="ECO:0000313" key="2">
    <source>
        <dbReference type="EMBL" id="RZT41770.1"/>
    </source>
</evidence>
<accession>A0A4Q7S7S4</accession>
<sequence>MRPMTPADSRAMLPSATAPTLRHLAATLGWYAPLLVAMAAAGLPFWLHGA</sequence>
<evidence type="ECO:0000256" key="1">
    <source>
        <dbReference type="SAM" id="Phobius"/>
    </source>
</evidence>
<gene>
    <name evidence="2" type="ORF">EV147_0774</name>
</gene>
<proteinExistence type="predicted"/>
<reference evidence="2 3" key="1">
    <citation type="journal article" date="2015" name="Stand. Genomic Sci.">
        <title>Genomic Encyclopedia of Bacterial and Archaeal Type Strains, Phase III: the genomes of soil and plant-associated and newly described type strains.</title>
        <authorList>
            <person name="Whitman W.B."/>
            <person name="Woyke T."/>
            <person name="Klenk H.P."/>
            <person name="Zhou Y."/>
            <person name="Lilburn T.G."/>
            <person name="Beck B.J."/>
            <person name="De Vos P."/>
            <person name="Vandamme P."/>
            <person name="Eisen J.A."/>
            <person name="Garrity G."/>
            <person name="Hugenholtz P."/>
            <person name="Kyrpides N.C."/>
        </authorList>
    </citation>
    <scope>NUCLEOTIDE SEQUENCE [LARGE SCALE GENOMIC DNA]</scope>
    <source>
        <strain evidence="2 3">ASC-9842</strain>
    </source>
</reference>
<organism evidence="2 3">
    <name type="scientific">Cupriavidus agavae</name>
    <dbReference type="NCBI Taxonomy" id="1001822"/>
    <lineage>
        <taxon>Bacteria</taxon>
        <taxon>Pseudomonadati</taxon>
        <taxon>Pseudomonadota</taxon>
        <taxon>Betaproteobacteria</taxon>
        <taxon>Burkholderiales</taxon>
        <taxon>Burkholderiaceae</taxon>
        <taxon>Cupriavidus</taxon>
    </lineage>
</organism>
<keyword evidence="1" id="KW-0812">Transmembrane</keyword>
<keyword evidence="1" id="KW-1133">Transmembrane helix</keyword>
<keyword evidence="1" id="KW-0472">Membrane</keyword>
<dbReference type="Proteomes" id="UP000291078">
    <property type="component" value="Unassembled WGS sequence"/>
</dbReference>
<evidence type="ECO:0000313" key="3">
    <source>
        <dbReference type="Proteomes" id="UP000291078"/>
    </source>
</evidence>